<feature type="region of interest" description="Disordered" evidence="1">
    <location>
        <begin position="113"/>
        <end position="158"/>
    </location>
</feature>
<sequence length="158" mass="16792">MSAKTTKPKSASTLARERARAARAAQLEEQKKKEARIEDAATAYYLSLDKLDQLAGQREEAMREFDAQQRALELQQGKVIGELRSLETVATIAELLGISTAEVTRLSKLVDAAPAAGAPAEGQPTSEVAGPAWPNVATSQAPAEESYESEGDGEHVAA</sequence>
<comment type="caution">
    <text evidence="2">The sequence shown here is derived from an EMBL/GenBank/DDBJ whole genome shotgun (WGS) entry which is preliminary data.</text>
</comment>
<evidence type="ECO:0000313" key="2">
    <source>
        <dbReference type="EMBL" id="MDN4599390.1"/>
    </source>
</evidence>
<name>A0ABT8J2T3_9MICO</name>
<reference evidence="2" key="1">
    <citation type="submission" date="2023-03" db="EMBL/GenBank/DDBJ databases">
        <title>MT1 and MT2 Draft Genomes of Novel Species.</title>
        <authorList>
            <person name="Venkateswaran K."/>
        </authorList>
    </citation>
    <scope>NUCLEOTIDE SEQUENCE</scope>
    <source>
        <strain evidence="2">F6_8S_P_1A</strain>
    </source>
</reference>
<dbReference type="Proteomes" id="UP001174210">
    <property type="component" value="Unassembled WGS sequence"/>
</dbReference>
<dbReference type="RefSeq" id="WP_301220729.1">
    <property type="nucleotide sequence ID" value="NZ_JAROCB010000006.1"/>
</dbReference>
<keyword evidence="3" id="KW-1185">Reference proteome</keyword>
<protein>
    <submittedName>
        <fullName evidence="2">Uncharacterized protein</fullName>
    </submittedName>
</protein>
<organism evidence="2 3">
    <name type="scientific">Leifsonia virtsii</name>
    <dbReference type="NCBI Taxonomy" id="3035915"/>
    <lineage>
        <taxon>Bacteria</taxon>
        <taxon>Bacillati</taxon>
        <taxon>Actinomycetota</taxon>
        <taxon>Actinomycetes</taxon>
        <taxon>Micrococcales</taxon>
        <taxon>Microbacteriaceae</taxon>
        <taxon>Leifsonia</taxon>
    </lineage>
</organism>
<evidence type="ECO:0000256" key="1">
    <source>
        <dbReference type="SAM" id="MobiDB-lite"/>
    </source>
</evidence>
<feature type="compositionally biased region" description="Polar residues" evidence="1">
    <location>
        <begin position="1"/>
        <end position="13"/>
    </location>
</feature>
<evidence type="ECO:0000313" key="3">
    <source>
        <dbReference type="Proteomes" id="UP001174210"/>
    </source>
</evidence>
<feature type="region of interest" description="Disordered" evidence="1">
    <location>
        <begin position="1"/>
        <end position="33"/>
    </location>
</feature>
<accession>A0ABT8J2T3</accession>
<gene>
    <name evidence="2" type="ORF">P5G59_19735</name>
</gene>
<dbReference type="EMBL" id="JAROCB010000006">
    <property type="protein sequence ID" value="MDN4599390.1"/>
    <property type="molecule type" value="Genomic_DNA"/>
</dbReference>
<proteinExistence type="predicted"/>
<feature type="compositionally biased region" description="Basic and acidic residues" evidence="1">
    <location>
        <begin position="15"/>
        <end position="33"/>
    </location>
</feature>